<evidence type="ECO:0008006" key="3">
    <source>
        <dbReference type="Google" id="ProtNLM"/>
    </source>
</evidence>
<keyword evidence="2" id="KW-1185">Reference proteome</keyword>
<name>A0A7W9E7V8_9CAUL</name>
<organism evidence="1 2">
    <name type="scientific">Brevundimonas halotolerans</name>
    <dbReference type="NCBI Taxonomy" id="69670"/>
    <lineage>
        <taxon>Bacteria</taxon>
        <taxon>Pseudomonadati</taxon>
        <taxon>Pseudomonadota</taxon>
        <taxon>Alphaproteobacteria</taxon>
        <taxon>Caulobacterales</taxon>
        <taxon>Caulobacteraceae</taxon>
        <taxon>Brevundimonas</taxon>
    </lineage>
</organism>
<evidence type="ECO:0000313" key="1">
    <source>
        <dbReference type="EMBL" id="MBB5661777.1"/>
    </source>
</evidence>
<dbReference type="AlphaFoldDB" id="A0A7W9E7V8"/>
<dbReference type="Proteomes" id="UP000548978">
    <property type="component" value="Unassembled WGS sequence"/>
</dbReference>
<dbReference type="OrthoDB" id="7188309at2"/>
<reference evidence="1 2" key="1">
    <citation type="submission" date="2020-08" db="EMBL/GenBank/DDBJ databases">
        <title>Genomic Encyclopedia of Type Strains, Phase IV (KMG-IV): sequencing the most valuable type-strain genomes for metagenomic binning, comparative biology and taxonomic classification.</title>
        <authorList>
            <person name="Goeker M."/>
        </authorList>
    </citation>
    <scope>NUCLEOTIDE SEQUENCE [LARGE SCALE GENOMIC DNA]</scope>
    <source>
        <strain evidence="1 2">DSM 24448</strain>
    </source>
</reference>
<comment type="caution">
    <text evidence="1">The sequence shown here is derived from an EMBL/GenBank/DDBJ whole genome shotgun (WGS) entry which is preliminary data.</text>
</comment>
<gene>
    <name evidence="1" type="ORF">FHS65_002547</name>
</gene>
<proteinExistence type="predicted"/>
<evidence type="ECO:0000313" key="2">
    <source>
        <dbReference type="Proteomes" id="UP000548978"/>
    </source>
</evidence>
<protein>
    <recommendedName>
        <fullName evidence="3">Lipoprotein</fullName>
    </recommendedName>
</protein>
<dbReference type="PROSITE" id="PS51257">
    <property type="entry name" value="PROKAR_LIPOPROTEIN"/>
    <property type="match status" value="1"/>
</dbReference>
<dbReference type="EMBL" id="JACIJB010000016">
    <property type="protein sequence ID" value="MBB5661777.1"/>
    <property type="molecule type" value="Genomic_DNA"/>
</dbReference>
<accession>A0A7W9E7V8</accession>
<sequence>MRYAGLTGIVTALALGGCTSEFWDWDPDTHIALDPLTATGLRIDRIEVKSSYYSPADDFSEAFVPAFRRQTEACARGERGVRAVVFIHALDRGSDLIGENGRAQLSGSVDLIDRRGRVVGRYPLSAALSDRRDDVGARRVALGDAFGRQLCREAFG</sequence>
<dbReference type="RefSeq" id="WP_123286271.1">
    <property type="nucleotide sequence ID" value="NZ_JACIJB010000016.1"/>
</dbReference>